<keyword evidence="3" id="KW-0547">Nucleotide-binding</keyword>
<name>A0ABW3ZJ15_9RHOB</name>
<reference evidence="4" key="1">
    <citation type="journal article" date="2019" name="Int. J. Syst. Evol. Microbiol.">
        <title>The Global Catalogue of Microorganisms (GCM) 10K type strain sequencing project: providing services to taxonomists for standard genome sequencing and annotation.</title>
        <authorList>
            <consortium name="The Broad Institute Genomics Platform"/>
            <consortium name="The Broad Institute Genome Sequencing Center for Infectious Disease"/>
            <person name="Wu L."/>
            <person name="Ma J."/>
        </authorList>
    </citation>
    <scope>NUCLEOTIDE SEQUENCE [LARGE SCALE GENOMIC DNA]</scope>
    <source>
        <strain evidence="4">CCUG 62953</strain>
    </source>
</reference>
<proteinExistence type="predicted"/>
<keyword evidence="1" id="KW-0723">Serine/threonine-protein kinase</keyword>
<evidence type="ECO:0000259" key="2">
    <source>
        <dbReference type="Pfam" id="PF13581"/>
    </source>
</evidence>
<organism evidence="3 4">
    <name type="scientific">Litorisediminicola beolgyonensis</name>
    <dbReference type="NCBI Taxonomy" id="1173614"/>
    <lineage>
        <taxon>Bacteria</taxon>
        <taxon>Pseudomonadati</taxon>
        <taxon>Pseudomonadota</taxon>
        <taxon>Alphaproteobacteria</taxon>
        <taxon>Rhodobacterales</taxon>
        <taxon>Paracoccaceae</taxon>
        <taxon>Litorisediminicola</taxon>
    </lineage>
</organism>
<feature type="domain" description="Histidine kinase/HSP90-like ATPase" evidence="2">
    <location>
        <begin position="29"/>
        <end position="143"/>
    </location>
</feature>
<dbReference type="Gene3D" id="3.30.565.10">
    <property type="entry name" value="Histidine kinase-like ATPase, C-terminal domain"/>
    <property type="match status" value="1"/>
</dbReference>
<dbReference type="InterPro" id="IPR003594">
    <property type="entry name" value="HATPase_dom"/>
</dbReference>
<evidence type="ECO:0000313" key="3">
    <source>
        <dbReference type="EMBL" id="MFD1343152.1"/>
    </source>
</evidence>
<accession>A0ABW3ZJ15</accession>
<protein>
    <submittedName>
        <fullName evidence="3">ATP-binding protein</fullName>
    </submittedName>
</protein>
<keyword evidence="4" id="KW-1185">Reference proteome</keyword>
<dbReference type="SUPFAM" id="SSF55874">
    <property type="entry name" value="ATPase domain of HSP90 chaperone/DNA topoisomerase II/histidine kinase"/>
    <property type="match status" value="1"/>
</dbReference>
<dbReference type="Proteomes" id="UP001597135">
    <property type="component" value="Unassembled WGS sequence"/>
</dbReference>
<keyword evidence="1" id="KW-0418">Kinase</keyword>
<keyword evidence="3" id="KW-0067">ATP-binding</keyword>
<evidence type="ECO:0000256" key="1">
    <source>
        <dbReference type="ARBA" id="ARBA00022527"/>
    </source>
</evidence>
<dbReference type="EMBL" id="JBHTMU010000019">
    <property type="protein sequence ID" value="MFD1343152.1"/>
    <property type="molecule type" value="Genomic_DNA"/>
</dbReference>
<dbReference type="GO" id="GO:0005524">
    <property type="term" value="F:ATP binding"/>
    <property type="evidence" value="ECO:0007669"/>
    <property type="project" value="UniProtKB-KW"/>
</dbReference>
<dbReference type="InterPro" id="IPR036890">
    <property type="entry name" value="HATPase_C_sf"/>
</dbReference>
<comment type="caution">
    <text evidence="3">The sequence shown here is derived from an EMBL/GenBank/DDBJ whole genome shotgun (WGS) entry which is preliminary data.</text>
</comment>
<dbReference type="PANTHER" id="PTHR35526">
    <property type="entry name" value="ANTI-SIGMA-F FACTOR RSBW-RELATED"/>
    <property type="match status" value="1"/>
</dbReference>
<gene>
    <name evidence="3" type="ORF">ACFQ4E_12035</name>
</gene>
<dbReference type="Pfam" id="PF13581">
    <property type="entry name" value="HATPase_c_2"/>
    <property type="match status" value="1"/>
</dbReference>
<keyword evidence="1" id="KW-0808">Transferase</keyword>
<sequence>MRSPSCGVPDRREASVKPALAEITLTASRDVVRARQAVARILKERGLSVMRITRFVTAVSEIARNAIVHGGGGHISIYIDERGAYLRVECRDEGPGIEDVTLAMTEGYTTGKGLGRGLGGAKRLSHGFELRSAVGQGTTVSMSVKL</sequence>
<dbReference type="PANTHER" id="PTHR35526:SF3">
    <property type="entry name" value="ANTI-SIGMA-F FACTOR RSBW"/>
    <property type="match status" value="1"/>
</dbReference>
<evidence type="ECO:0000313" key="4">
    <source>
        <dbReference type="Proteomes" id="UP001597135"/>
    </source>
</evidence>
<dbReference type="InterPro" id="IPR050267">
    <property type="entry name" value="Anti-sigma-factor_SerPK"/>
</dbReference>
<dbReference type="RefSeq" id="WP_386803840.1">
    <property type="nucleotide sequence ID" value="NZ_JBHTMU010000019.1"/>
</dbReference>